<evidence type="ECO:0000259" key="3">
    <source>
        <dbReference type="Pfam" id="PF02834"/>
    </source>
</evidence>
<dbReference type="GO" id="GO:0008664">
    <property type="term" value="F:RNA 2',3'-cyclic 3'-phosphodiesterase activity"/>
    <property type="evidence" value="ECO:0007669"/>
    <property type="project" value="UniProtKB-EC"/>
</dbReference>
<dbReference type="RefSeq" id="WP_004462565.1">
    <property type="nucleotide sequence ID" value="NZ_AHON02000029.1"/>
</dbReference>
<evidence type="ECO:0000256" key="2">
    <source>
        <dbReference type="HAMAP-Rule" id="MF_01940"/>
    </source>
</evidence>
<comment type="catalytic activity">
    <reaction evidence="2">
        <text>a 3'-end 2',3'-cyclophospho-ribonucleotide-RNA + H2O = a 3'-end 2'-phospho-ribonucleotide-RNA + H(+)</text>
        <dbReference type="Rhea" id="RHEA:11828"/>
        <dbReference type="Rhea" id="RHEA-COMP:10464"/>
        <dbReference type="Rhea" id="RHEA-COMP:17353"/>
        <dbReference type="ChEBI" id="CHEBI:15377"/>
        <dbReference type="ChEBI" id="CHEBI:15378"/>
        <dbReference type="ChEBI" id="CHEBI:83064"/>
        <dbReference type="ChEBI" id="CHEBI:173113"/>
        <dbReference type="EC" id="3.1.4.58"/>
    </reaction>
</comment>
<feature type="short sequence motif" description="HXTX 1" evidence="2">
    <location>
        <begin position="36"/>
        <end position="39"/>
    </location>
</feature>
<evidence type="ECO:0000256" key="1">
    <source>
        <dbReference type="ARBA" id="ARBA00022801"/>
    </source>
</evidence>
<dbReference type="GO" id="GO:0004113">
    <property type="term" value="F:2',3'-cyclic-nucleotide 3'-phosphodiesterase activity"/>
    <property type="evidence" value="ECO:0007669"/>
    <property type="project" value="InterPro"/>
</dbReference>
<dbReference type="HAMAP" id="MF_01940">
    <property type="entry name" value="RNA_CPDase"/>
    <property type="match status" value="1"/>
</dbReference>
<feature type="domain" description="Phosphoesterase HXTX" evidence="3">
    <location>
        <begin position="7"/>
        <end position="83"/>
    </location>
</feature>
<dbReference type="InterPro" id="IPR009097">
    <property type="entry name" value="Cyclic_Pdiesterase"/>
</dbReference>
<sequence>MRTFLGISIPEEVKEQLTSICYGLPDVRWVLKENFHITLVFLGEQSDEQLDILSDFCSRISFPEFDLNLKSVGTFGKQKSPSILFAALNFSPELLQLQKTLDSGARRLGLSPDRQEYLPHLTIGRFKNSNGTRVRTYLEEFAGFSSSHFTVSEFHIYSSKTFSEGPIYSIEESFSLLPSHKNNMRFES</sequence>
<organism evidence="4 5">
    <name type="scientific">Leptospira santarosai str. MOR084</name>
    <dbReference type="NCBI Taxonomy" id="1049984"/>
    <lineage>
        <taxon>Bacteria</taxon>
        <taxon>Pseudomonadati</taxon>
        <taxon>Spirochaetota</taxon>
        <taxon>Spirochaetia</taxon>
        <taxon>Leptospirales</taxon>
        <taxon>Leptospiraceae</taxon>
        <taxon>Leptospira</taxon>
    </lineage>
</organism>
<dbReference type="SUPFAM" id="SSF55144">
    <property type="entry name" value="LigT-like"/>
    <property type="match status" value="1"/>
</dbReference>
<accession>A0A0E2BGT9</accession>
<dbReference type="NCBIfam" id="TIGR02258">
    <property type="entry name" value="2_5_ligase"/>
    <property type="match status" value="1"/>
</dbReference>
<dbReference type="InterPro" id="IPR004175">
    <property type="entry name" value="RNA_CPDase"/>
</dbReference>
<dbReference type="AlphaFoldDB" id="A0A0E2BGT9"/>
<protein>
    <recommendedName>
        <fullName evidence="2">RNA 2',3'-cyclic phosphodiesterase</fullName>
        <shortName evidence="2">RNA 2',3'-CPDase</shortName>
        <ecNumber evidence="2">3.1.4.58</ecNumber>
    </recommendedName>
</protein>
<evidence type="ECO:0000313" key="5">
    <source>
        <dbReference type="Proteomes" id="UP000006329"/>
    </source>
</evidence>
<dbReference type="EMBL" id="AHON02000029">
    <property type="protein sequence ID" value="EKO34588.1"/>
    <property type="molecule type" value="Genomic_DNA"/>
</dbReference>
<proteinExistence type="inferred from homology"/>
<gene>
    <name evidence="4" type="ORF">LEP1GSC179_3415</name>
</gene>
<dbReference type="Proteomes" id="UP000006329">
    <property type="component" value="Unassembled WGS sequence"/>
</dbReference>
<name>A0A0E2BGT9_9LEPT</name>
<feature type="short sequence motif" description="HXTX 2" evidence="2">
    <location>
        <begin position="120"/>
        <end position="123"/>
    </location>
</feature>
<dbReference type="EC" id="3.1.4.58" evidence="2"/>
<keyword evidence="5" id="KW-1185">Reference proteome</keyword>
<comment type="caution">
    <text evidence="4">The sequence shown here is derived from an EMBL/GenBank/DDBJ whole genome shotgun (WGS) entry which is preliminary data.</text>
</comment>
<dbReference type="GeneID" id="29739567"/>
<keyword evidence="4" id="KW-0436">Ligase</keyword>
<dbReference type="PANTHER" id="PTHR35561:SF1">
    <property type="entry name" value="RNA 2',3'-CYCLIC PHOSPHODIESTERASE"/>
    <property type="match status" value="1"/>
</dbReference>
<dbReference type="Pfam" id="PF02834">
    <property type="entry name" value="LigT_PEase"/>
    <property type="match status" value="2"/>
</dbReference>
<dbReference type="PANTHER" id="PTHR35561">
    <property type="entry name" value="RNA 2',3'-CYCLIC PHOSPHODIESTERASE"/>
    <property type="match status" value="1"/>
</dbReference>
<dbReference type="InterPro" id="IPR014051">
    <property type="entry name" value="Phosphoesterase_HXTX"/>
</dbReference>
<dbReference type="GO" id="GO:0016874">
    <property type="term" value="F:ligase activity"/>
    <property type="evidence" value="ECO:0007669"/>
    <property type="project" value="UniProtKB-KW"/>
</dbReference>
<comment type="similarity">
    <text evidence="2">Belongs to the 2H phosphoesterase superfamily. ThpR family.</text>
</comment>
<reference evidence="4" key="1">
    <citation type="submission" date="2012-10" db="EMBL/GenBank/DDBJ databases">
        <authorList>
            <person name="Harkins D.M."/>
            <person name="Durkin A.S."/>
            <person name="Brinkac L.M."/>
            <person name="Haft D.H."/>
            <person name="Selengut J.D."/>
            <person name="Sanka R."/>
            <person name="DePew J."/>
            <person name="Purushe J."/>
            <person name="Matthias M.A."/>
            <person name="Vinetz J.M."/>
            <person name="Sutton G.G."/>
            <person name="Nierman W.C."/>
            <person name="Fouts D.E."/>
        </authorList>
    </citation>
    <scope>NUCLEOTIDE SEQUENCE [LARGE SCALE GENOMIC DNA]</scope>
    <source>
        <strain evidence="4">MOR084</strain>
    </source>
</reference>
<keyword evidence="1 2" id="KW-0378">Hydrolase</keyword>
<evidence type="ECO:0000313" key="4">
    <source>
        <dbReference type="EMBL" id="EKO34588.1"/>
    </source>
</evidence>
<comment type="function">
    <text evidence="2">Hydrolyzes RNA 2',3'-cyclic phosphodiester to an RNA 2'-phosphomonoester.</text>
</comment>
<feature type="active site" description="Proton acceptor" evidence="2">
    <location>
        <position position="120"/>
    </location>
</feature>
<feature type="domain" description="Phosphoesterase HXTX" evidence="3">
    <location>
        <begin position="91"/>
        <end position="168"/>
    </location>
</feature>
<feature type="active site" description="Proton donor" evidence="2">
    <location>
        <position position="36"/>
    </location>
</feature>
<dbReference type="Gene3D" id="3.90.1140.10">
    <property type="entry name" value="Cyclic phosphodiesterase"/>
    <property type="match status" value="1"/>
</dbReference>